<dbReference type="Proteomes" id="UP000827986">
    <property type="component" value="Unassembled WGS sequence"/>
</dbReference>
<gene>
    <name evidence="1" type="ORF">KIL84_023476</name>
</gene>
<dbReference type="PANTHER" id="PTHR10656:SF7">
    <property type="entry name" value="PROTEIN MAB-21-LIKE 4"/>
    <property type="match status" value="1"/>
</dbReference>
<proteinExistence type="predicted"/>
<comment type="caution">
    <text evidence="1">The sequence shown here is derived from an EMBL/GenBank/DDBJ whole genome shotgun (WGS) entry which is preliminary data.</text>
</comment>
<evidence type="ECO:0000313" key="2">
    <source>
        <dbReference type="Proteomes" id="UP000827986"/>
    </source>
</evidence>
<accession>A0A9D3WRL5</accession>
<sequence length="173" mass="19686">RKQGALKLHSRRREGGFPEGSLQKVTQWADFIPSSYNHWRYSTNRPIMKLLHIVGMLKGHHLDSLYLLDQVNSEDWKEEARKGGLTFNHLKMVLLWATELFPSPEDWEDLEGSVYQLLFQAYHMQDKQRISALSDILSKAKKGAAAGQALINISSGTTDMREMRAVAPLQPPA</sequence>
<dbReference type="PANTHER" id="PTHR10656">
    <property type="entry name" value="CELL FATE DETERMINING PROTEIN MAB21-RELATED"/>
    <property type="match status" value="1"/>
</dbReference>
<evidence type="ECO:0000313" key="1">
    <source>
        <dbReference type="EMBL" id="KAH1165917.1"/>
    </source>
</evidence>
<protein>
    <submittedName>
        <fullName evidence="1">Uncharacterized protein</fullName>
    </submittedName>
</protein>
<organism evidence="1 2">
    <name type="scientific">Mauremys mutica</name>
    <name type="common">yellowpond turtle</name>
    <dbReference type="NCBI Taxonomy" id="74926"/>
    <lineage>
        <taxon>Eukaryota</taxon>
        <taxon>Metazoa</taxon>
        <taxon>Chordata</taxon>
        <taxon>Craniata</taxon>
        <taxon>Vertebrata</taxon>
        <taxon>Euteleostomi</taxon>
        <taxon>Archelosauria</taxon>
        <taxon>Testudinata</taxon>
        <taxon>Testudines</taxon>
        <taxon>Cryptodira</taxon>
        <taxon>Durocryptodira</taxon>
        <taxon>Testudinoidea</taxon>
        <taxon>Geoemydidae</taxon>
        <taxon>Geoemydinae</taxon>
        <taxon>Mauremys</taxon>
    </lineage>
</organism>
<reference evidence="1" key="1">
    <citation type="submission" date="2021-09" db="EMBL/GenBank/DDBJ databases">
        <title>The genome of Mauremys mutica provides insights into the evolution of semi-aquatic lifestyle.</title>
        <authorList>
            <person name="Gong S."/>
            <person name="Gao Y."/>
        </authorList>
    </citation>
    <scope>NUCLEOTIDE SEQUENCE</scope>
    <source>
        <strain evidence="1">MM-2020</strain>
        <tissue evidence="1">Muscle</tissue>
    </source>
</reference>
<keyword evidence="2" id="KW-1185">Reference proteome</keyword>
<name>A0A9D3WRL5_9SAUR</name>
<dbReference type="EMBL" id="JAHDVG010000488">
    <property type="protein sequence ID" value="KAH1165917.1"/>
    <property type="molecule type" value="Genomic_DNA"/>
</dbReference>
<feature type="non-terminal residue" evidence="1">
    <location>
        <position position="173"/>
    </location>
</feature>
<dbReference type="AlphaFoldDB" id="A0A9D3WRL5"/>